<name>A0A484LLP3_9ASTE</name>
<dbReference type="AlphaFoldDB" id="A0A484LLP3"/>
<sequence length="71" mass="7799">MVGMRERGYKKEEGPCHCLSDSIMTFASSSTANNPLVVGRKKRRGLLSSIDCQSRLLPTLFSSPTIMPSSH</sequence>
<keyword evidence="2" id="KW-1185">Reference proteome</keyword>
<protein>
    <submittedName>
        <fullName evidence="1">Uncharacterized protein</fullName>
    </submittedName>
</protein>
<gene>
    <name evidence="1" type="ORF">CCAM_LOCUS18955</name>
</gene>
<proteinExistence type="predicted"/>
<organism evidence="1 2">
    <name type="scientific">Cuscuta campestris</name>
    <dbReference type="NCBI Taxonomy" id="132261"/>
    <lineage>
        <taxon>Eukaryota</taxon>
        <taxon>Viridiplantae</taxon>
        <taxon>Streptophyta</taxon>
        <taxon>Embryophyta</taxon>
        <taxon>Tracheophyta</taxon>
        <taxon>Spermatophyta</taxon>
        <taxon>Magnoliopsida</taxon>
        <taxon>eudicotyledons</taxon>
        <taxon>Gunneridae</taxon>
        <taxon>Pentapetalae</taxon>
        <taxon>asterids</taxon>
        <taxon>lamiids</taxon>
        <taxon>Solanales</taxon>
        <taxon>Convolvulaceae</taxon>
        <taxon>Cuscuteae</taxon>
        <taxon>Cuscuta</taxon>
        <taxon>Cuscuta subgen. Grammica</taxon>
        <taxon>Cuscuta sect. Cleistogrammica</taxon>
    </lineage>
</organism>
<dbReference type="Proteomes" id="UP000595140">
    <property type="component" value="Unassembled WGS sequence"/>
</dbReference>
<evidence type="ECO:0000313" key="2">
    <source>
        <dbReference type="Proteomes" id="UP000595140"/>
    </source>
</evidence>
<reference evidence="1 2" key="1">
    <citation type="submission" date="2018-04" db="EMBL/GenBank/DDBJ databases">
        <authorList>
            <person name="Vogel A."/>
        </authorList>
    </citation>
    <scope>NUCLEOTIDE SEQUENCE [LARGE SCALE GENOMIC DNA]</scope>
</reference>
<accession>A0A484LLP3</accession>
<dbReference type="EMBL" id="OOIL02001634">
    <property type="protein sequence ID" value="VFQ77179.1"/>
    <property type="molecule type" value="Genomic_DNA"/>
</dbReference>
<evidence type="ECO:0000313" key="1">
    <source>
        <dbReference type="EMBL" id="VFQ77179.1"/>
    </source>
</evidence>